<gene>
    <name evidence="2" type="ORF">GGX14DRAFT_594655</name>
</gene>
<sequence length="373" mass="41339">MGVCHGDGQRAKAVLTGITVASGWKRGLRPGLEAGSQGQKFSNIFEPVTGHRRYFRILKTGHRIREKWPKMPIFACAARLSHLENVEKTTHLEGGGEKRVIMYSKGHEAEKRQRHTHTTVPVTYPAYPACRQPRTVGEDELFERCRSVSETVNHIIGISKEVTLAAGGTREKLGVNNVLGDGSMMYREVQDRLSEEEGALSSSSTSSIDEKVNNVPGDGSMMYYANFRTGRQRQDCYLRPPLLNCNRPPPSYPICHIRVPTLQYSTHLRALSRHRLSKISTTSLPLSFKVRVLTTGPSPARMDGEILRVGIESDSNFTRVAMSGLDVGRRQGGDVTGELQEGTEQIGIDPVTAEEELWAFCDLVGLMALYTAL</sequence>
<protein>
    <submittedName>
        <fullName evidence="2">Uncharacterized protein</fullName>
    </submittedName>
</protein>
<name>A0AAD6VNH3_9AGAR</name>
<comment type="caution">
    <text evidence="2">The sequence shown here is derived from an EMBL/GenBank/DDBJ whole genome shotgun (WGS) entry which is preliminary data.</text>
</comment>
<evidence type="ECO:0000256" key="1">
    <source>
        <dbReference type="SAM" id="MobiDB-lite"/>
    </source>
</evidence>
<feature type="region of interest" description="Disordered" evidence="1">
    <location>
        <begin position="194"/>
        <end position="213"/>
    </location>
</feature>
<organism evidence="2 3">
    <name type="scientific">Mycena pura</name>
    <dbReference type="NCBI Taxonomy" id="153505"/>
    <lineage>
        <taxon>Eukaryota</taxon>
        <taxon>Fungi</taxon>
        <taxon>Dikarya</taxon>
        <taxon>Basidiomycota</taxon>
        <taxon>Agaricomycotina</taxon>
        <taxon>Agaricomycetes</taxon>
        <taxon>Agaricomycetidae</taxon>
        <taxon>Agaricales</taxon>
        <taxon>Marasmiineae</taxon>
        <taxon>Mycenaceae</taxon>
        <taxon>Mycena</taxon>
    </lineage>
</organism>
<keyword evidence="3" id="KW-1185">Reference proteome</keyword>
<dbReference type="AlphaFoldDB" id="A0AAD6VNH3"/>
<dbReference type="Proteomes" id="UP001219525">
    <property type="component" value="Unassembled WGS sequence"/>
</dbReference>
<accession>A0AAD6VNH3</accession>
<evidence type="ECO:0000313" key="2">
    <source>
        <dbReference type="EMBL" id="KAJ7218350.1"/>
    </source>
</evidence>
<proteinExistence type="predicted"/>
<dbReference type="EMBL" id="JARJCW010000012">
    <property type="protein sequence ID" value="KAJ7218350.1"/>
    <property type="molecule type" value="Genomic_DNA"/>
</dbReference>
<reference evidence="2" key="1">
    <citation type="submission" date="2023-03" db="EMBL/GenBank/DDBJ databases">
        <title>Massive genome expansion in bonnet fungi (Mycena s.s.) driven by repeated elements and novel gene families across ecological guilds.</title>
        <authorList>
            <consortium name="Lawrence Berkeley National Laboratory"/>
            <person name="Harder C.B."/>
            <person name="Miyauchi S."/>
            <person name="Viragh M."/>
            <person name="Kuo A."/>
            <person name="Thoen E."/>
            <person name="Andreopoulos B."/>
            <person name="Lu D."/>
            <person name="Skrede I."/>
            <person name="Drula E."/>
            <person name="Henrissat B."/>
            <person name="Morin E."/>
            <person name="Kohler A."/>
            <person name="Barry K."/>
            <person name="LaButti K."/>
            <person name="Morin E."/>
            <person name="Salamov A."/>
            <person name="Lipzen A."/>
            <person name="Mereny Z."/>
            <person name="Hegedus B."/>
            <person name="Baldrian P."/>
            <person name="Stursova M."/>
            <person name="Weitz H."/>
            <person name="Taylor A."/>
            <person name="Grigoriev I.V."/>
            <person name="Nagy L.G."/>
            <person name="Martin F."/>
            <person name="Kauserud H."/>
        </authorList>
    </citation>
    <scope>NUCLEOTIDE SEQUENCE</scope>
    <source>
        <strain evidence="2">9144</strain>
    </source>
</reference>
<evidence type="ECO:0000313" key="3">
    <source>
        <dbReference type="Proteomes" id="UP001219525"/>
    </source>
</evidence>